<dbReference type="InterPro" id="IPR009081">
    <property type="entry name" value="PP-bd_ACP"/>
</dbReference>
<name>A0A6I6D3K1_9GAMM</name>
<dbReference type="Proteomes" id="UP000427716">
    <property type="component" value="Chromosome"/>
</dbReference>
<evidence type="ECO:0000313" key="3">
    <source>
        <dbReference type="Proteomes" id="UP000427716"/>
    </source>
</evidence>
<reference evidence="2 3" key="1">
    <citation type="submission" date="2019-11" db="EMBL/GenBank/DDBJ databases">
        <authorList>
            <person name="Zhang J."/>
            <person name="Sun C."/>
        </authorList>
    </citation>
    <scope>NUCLEOTIDE SEQUENCE [LARGE SCALE GENOMIC DNA]</scope>
    <source>
        <strain evidence="3">sp2</strain>
    </source>
</reference>
<dbReference type="RefSeq" id="WP_136866122.1">
    <property type="nucleotide sequence ID" value="NZ_CP046415.1"/>
</dbReference>
<dbReference type="Gene3D" id="1.10.1200.10">
    <property type="entry name" value="ACP-like"/>
    <property type="match status" value="1"/>
</dbReference>
<sequence>MTPNTSAIPARDPLFVSVRDVIVQTLDLVGPKQRFTPESGLFGEIPELDSMGVVLLLTALEDRFDIQLSDDEIDAEWFETFGSVATFIRERVDQPG</sequence>
<proteinExistence type="predicted"/>
<dbReference type="SUPFAM" id="SSF47336">
    <property type="entry name" value="ACP-like"/>
    <property type="match status" value="1"/>
</dbReference>
<evidence type="ECO:0000313" key="2">
    <source>
        <dbReference type="EMBL" id="QGT78523.1"/>
    </source>
</evidence>
<dbReference type="EMBL" id="CP046415">
    <property type="protein sequence ID" value="QGT78523.1"/>
    <property type="molecule type" value="Genomic_DNA"/>
</dbReference>
<keyword evidence="3" id="KW-1185">Reference proteome</keyword>
<evidence type="ECO:0000259" key="1">
    <source>
        <dbReference type="PROSITE" id="PS50075"/>
    </source>
</evidence>
<organism evidence="2 3">
    <name type="scientific">Guyparkeria halophila</name>
    <dbReference type="NCBI Taxonomy" id="47960"/>
    <lineage>
        <taxon>Bacteria</taxon>
        <taxon>Pseudomonadati</taxon>
        <taxon>Pseudomonadota</taxon>
        <taxon>Gammaproteobacteria</taxon>
        <taxon>Chromatiales</taxon>
        <taxon>Thioalkalibacteraceae</taxon>
        <taxon>Guyparkeria</taxon>
    </lineage>
</organism>
<protein>
    <submittedName>
        <fullName evidence="2">Acyl carrier protein</fullName>
    </submittedName>
</protein>
<dbReference type="InterPro" id="IPR036736">
    <property type="entry name" value="ACP-like_sf"/>
</dbReference>
<accession>A0A6I6D3K1</accession>
<gene>
    <name evidence="2" type="ORF">GM160_06220</name>
</gene>
<feature type="domain" description="Carrier" evidence="1">
    <location>
        <begin position="12"/>
        <end position="92"/>
    </location>
</feature>
<dbReference type="KEGG" id="ghl:GM160_06220"/>
<dbReference type="Pfam" id="PF00550">
    <property type="entry name" value="PP-binding"/>
    <property type="match status" value="1"/>
</dbReference>
<dbReference type="AlphaFoldDB" id="A0A6I6D3K1"/>
<dbReference type="PROSITE" id="PS50075">
    <property type="entry name" value="CARRIER"/>
    <property type="match status" value="1"/>
</dbReference>